<name>A0A7T8KK14_CALRO</name>
<dbReference type="AlphaFoldDB" id="A0A7T8KK14"/>
<accession>A0A7T8KK14</accession>
<keyword evidence="3" id="KW-1185">Reference proteome</keyword>
<dbReference type="EMBL" id="CP045891">
    <property type="protein sequence ID" value="QQP57250.1"/>
    <property type="molecule type" value="Genomic_DNA"/>
</dbReference>
<evidence type="ECO:0000313" key="3">
    <source>
        <dbReference type="Proteomes" id="UP000595437"/>
    </source>
</evidence>
<sequence length="119" mass="13664">MKLLLISFYILLFLYRKLILQSHAAQEMDKIWSASILENVNIIRGLSKNVLSADTQSFLADDTLFIKDQLRKDSGELDDTTFEFYRRNKANCVDTSIRAAFAQNKKEKIRIGWGGWAAS</sequence>
<proteinExistence type="predicted"/>
<keyword evidence="1" id="KW-0732">Signal</keyword>
<evidence type="ECO:0000256" key="1">
    <source>
        <dbReference type="SAM" id="SignalP"/>
    </source>
</evidence>
<dbReference type="Proteomes" id="UP000595437">
    <property type="component" value="Chromosome 2"/>
</dbReference>
<reference evidence="3" key="1">
    <citation type="submission" date="2021-01" db="EMBL/GenBank/DDBJ databases">
        <title>Caligus Genome Assembly.</title>
        <authorList>
            <person name="Gallardo-Escarate C."/>
        </authorList>
    </citation>
    <scope>NUCLEOTIDE SEQUENCE [LARGE SCALE GENOMIC DNA]</scope>
</reference>
<gene>
    <name evidence="2" type="ORF">FKW44_002173</name>
</gene>
<feature type="chain" id="PRO_5031036403" evidence="1">
    <location>
        <begin position="25"/>
        <end position="119"/>
    </location>
</feature>
<dbReference type="OrthoDB" id="10680160at2759"/>
<feature type="signal peptide" evidence="1">
    <location>
        <begin position="1"/>
        <end position="24"/>
    </location>
</feature>
<protein>
    <submittedName>
        <fullName evidence="2">Uncharacterized protein</fullName>
    </submittedName>
</protein>
<organism evidence="2 3">
    <name type="scientific">Caligus rogercresseyi</name>
    <name type="common">Sea louse</name>
    <dbReference type="NCBI Taxonomy" id="217165"/>
    <lineage>
        <taxon>Eukaryota</taxon>
        <taxon>Metazoa</taxon>
        <taxon>Ecdysozoa</taxon>
        <taxon>Arthropoda</taxon>
        <taxon>Crustacea</taxon>
        <taxon>Multicrustacea</taxon>
        <taxon>Hexanauplia</taxon>
        <taxon>Copepoda</taxon>
        <taxon>Siphonostomatoida</taxon>
        <taxon>Caligidae</taxon>
        <taxon>Caligus</taxon>
    </lineage>
</organism>
<evidence type="ECO:0000313" key="2">
    <source>
        <dbReference type="EMBL" id="QQP57250.1"/>
    </source>
</evidence>